<sequence>MNAREHLTIPEINFFGSQTVAGVQHLHKMELIHRELKLAKFLLSTNLNIKVCNLEMKL</sequence>
<dbReference type="GO" id="GO:0005524">
    <property type="term" value="F:ATP binding"/>
    <property type="evidence" value="ECO:0007669"/>
    <property type="project" value="InterPro"/>
</dbReference>
<dbReference type="InterPro" id="IPR011009">
    <property type="entry name" value="Kinase-like_dom_sf"/>
</dbReference>
<dbReference type="InterPro" id="IPR000719">
    <property type="entry name" value="Prot_kinase_dom"/>
</dbReference>
<feature type="domain" description="Protein kinase" evidence="1">
    <location>
        <begin position="1"/>
        <end position="58"/>
    </location>
</feature>
<dbReference type="SUPFAM" id="SSF56112">
    <property type="entry name" value="Protein kinase-like (PK-like)"/>
    <property type="match status" value="1"/>
</dbReference>
<protein>
    <recommendedName>
        <fullName evidence="1">Protein kinase domain-containing protein</fullName>
    </recommendedName>
</protein>
<dbReference type="AlphaFoldDB" id="A0A9P5S9A5"/>
<dbReference type="GO" id="GO:0004672">
    <property type="term" value="F:protein kinase activity"/>
    <property type="evidence" value="ECO:0007669"/>
    <property type="project" value="InterPro"/>
</dbReference>
<dbReference type="OrthoDB" id="4062651at2759"/>
<keyword evidence="3" id="KW-1185">Reference proteome</keyword>
<reference evidence="2" key="1">
    <citation type="journal article" date="2020" name="Fungal Divers.">
        <title>Resolving the Mortierellaceae phylogeny through synthesis of multi-gene phylogenetics and phylogenomics.</title>
        <authorList>
            <person name="Vandepol N."/>
            <person name="Liber J."/>
            <person name="Desiro A."/>
            <person name="Na H."/>
            <person name="Kennedy M."/>
            <person name="Barry K."/>
            <person name="Grigoriev I.V."/>
            <person name="Miller A.N."/>
            <person name="O'Donnell K."/>
            <person name="Stajich J.E."/>
            <person name="Bonito G."/>
        </authorList>
    </citation>
    <scope>NUCLEOTIDE SEQUENCE</scope>
    <source>
        <strain evidence="2">NRRL 6426</strain>
    </source>
</reference>
<name>A0A9P5S9A5_9FUNG</name>
<dbReference type="Gene3D" id="1.10.510.10">
    <property type="entry name" value="Transferase(Phosphotransferase) domain 1"/>
    <property type="match status" value="1"/>
</dbReference>
<dbReference type="EMBL" id="JAAAUQ010000057">
    <property type="protein sequence ID" value="KAF9155659.1"/>
    <property type="molecule type" value="Genomic_DNA"/>
</dbReference>
<evidence type="ECO:0000313" key="2">
    <source>
        <dbReference type="EMBL" id="KAF9155659.1"/>
    </source>
</evidence>
<evidence type="ECO:0000259" key="1">
    <source>
        <dbReference type="PROSITE" id="PS50011"/>
    </source>
</evidence>
<proteinExistence type="predicted"/>
<gene>
    <name evidence="2" type="ORF">BG015_009104</name>
</gene>
<organism evidence="2 3">
    <name type="scientific">Linnemannia schmuckeri</name>
    <dbReference type="NCBI Taxonomy" id="64567"/>
    <lineage>
        <taxon>Eukaryota</taxon>
        <taxon>Fungi</taxon>
        <taxon>Fungi incertae sedis</taxon>
        <taxon>Mucoromycota</taxon>
        <taxon>Mortierellomycotina</taxon>
        <taxon>Mortierellomycetes</taxon>
        <taxon>Mortierellales</taxon>
        <taxon>Mortierellaceae</taxon>
        <taxon>Linnemannia</taxon>
    </lineage>
</organism>
<dbReference type="Proteomes" id="UP000748756">
    <property type="component" value="Unassembled WGS sequence"/>
</dbReference>
<dbReference type="PROSITE" id="PS50011">
    <property type="entry name" value="PROTEIN_KINASE_DOM"/>
    <property type="match status" value="1"/>
</dbReference>
<dbReference type="Pfam" id="PF00069">
    <property type="entry name" value="Pkinase"/>
    <property type="match status" value="1"/>
</dbReference>
<feature type="non-terminal residue" evidence="2">
    <location>
        <position position="58"/>
    </location>
</feature>
<comment type="caution">
    <text evidence="2">The sequence shown here is derived from an EMBL/GenBank/DDBJ whole genome shotgun (WGS) entry which is preliminary data.</text>
</comment>
<evidence type="ECO:0000313" key="3">
    <source>
        <dbReference type="Proteomes" id="UP000748756"/>
    </source>
</evidence>
<accession>A0A9P5S9A5</accession>